<dbReference type="Pfam" id="PF08448">
    <property type="entry name" value="PAS_4"/>
    <property type="match status" value="1"/>
</dbReference>
<evidence type="ECO:0000259" key="19">
    <source>
        <dbReference type="PROSITE" id="PS50113"/>
    </source>
</evidence>
<dbReference type="SMART" id="SM00388">
    <property type="entry name" value="HisKA"/>
    <property type="match status" value="1"/>
</dbReference>
<dbReference type="PROSITE" id="PS50109">
    <property type="entry name" value="HIS_KIN"/>
    <property type="match status" value="1"/>
</dbReference>
<dbReference type="SUPFAM" id="SSF55785">
    <property type="entry name" value="PYP-like sensor domain (PAS domain)"/>
    <property type="match status" value="4"/>
</dbReference>
<dbReference type="InterPro" id="IPR005467">
    <property type="entry name" value="His_kinase_dom"/>
</dbReference>
<evidence type="ECO:0000256" key="1">
    <source>
        <dbReference type="ARBA" id="ARBA00000085"/>
    </source>
</evidence>
<evidence type="ECO:0000256" key="4">
    <source>
        <dbReference type="ARBA" id="ARBA00018672"/>
    </source>
</evidence>
<evidence type="ECO:0000259" key="16">
    <source>
        <dbReference type="PROSITE" id="PS50109"/>
    </source>
</evidence>
<evidence type="ECO:0000256" key="9">
    <source>
        <dbReference type="ARBA" id="ARBA00022840"/>
    </source>
</evidence>
<evidence type="ECO:0000313" key="20">
    <source>
        <dbReference type="EMBL" id="QGG46572.1"/>
    </source>
</evidence>
<dbReference type="Gene3D" id="3.30.450.20">
    <property type="entry name" value="PAS domain"/>
    <property type="match status" value="4"/>
</dbReference>
<evidence type="ECO:0000259" key="18">
    <source>
        <dbReference type="PROSITE" id="PS50112"/>
    </source>
</evidence>
<feature type="domain" description="Histidine kinase" evidence="16">
    <location>
        <begin position="521"/>
        <end position="750"/>
    </location>
</feature>
<comment type="catalytic activity">
    <reaction evidence="1">
        <text>ATP + protein L-histidine = ADP + protein N-phospho-L-histidine.</text>
        <dbReference type="EC" id="2.7.13.3"/>
    </reaction>
</comment>
<keyword evidence="9" id="KW-0067">ATP-binding</keyword>
<dbReference type="SMART" id="SM00086">
    <property type="entry name" value="PAC"/>
    <property type="match status" value="3"/>
</dbReference>
<dbReference type="SMART" id="SM00448">
    <property type="entry name" value="REC"/>
    <property type="match status" value="1"/>
</dbReference>
<evidence type="ECO:0000256" key="10">
    <source>
        <dbReference type="ARBA" id="ARBA00023012"/>
    </source>
</evidence>
<keyword evidence="21" id="KW-1185">Reference proteome</keyword>
<dbReference type="SMART" id="SM00091">
    <property type="entry name" value="PAS"/>
    <property type="match status" value="4"/>
</dbReference>
<dbReference type="InterPro" id="IPR011006">
    <property type="entry name" value="CheY-like_superfamily"/>
</dbReference>
<dbReference type="Pfam" id="PF00512">
    <property type="entry name" value="HisKA"/>
    <property type="match status" value="1"/>
</dbReference>
<dbReference type="Pfam" id="PF13426">
    <property type="entry name" value="PAS_9"/>
    <property type="match status" value="1"/>
</dbReference>
<dbReference type="Gene3D" id="3.40.50.2300">
    <property type="match status" value="1"/>
</dbReference>
<evidence type="ECO:0000256" key="14">
    <source>
        <dbReference type="ARBA" id="ARBA00074306"/>
    </source>
</evidence>
<dbReference type="Proteomes" id="UP000366051">
    <property type="component" value="Chromosome"/>
</dbReference>
<dbReference type="SUPFAM" id="SSF47384">
    <property type="entry name" value="Homodimeric domain of signal transducing histidine kinase"/>
    <property type="match status" value="1"/>
</dbReference>
<dbReference type="InterPro" id="IPR003661">
    <property type="entry name" value="HisK_dim/P_dom"/>
</dbReference>
<dbReference type="InterPro" id="IPR013655">
    <property type="entry name" value="PAS_fold_3"/>
</dbReference>
<dbReference type="InterPro" id="IPR003594">
    <property type="entry name" value="HATPase_dom"/>
</dbReference>
<dbReference type="InterPro" id="IPR036890">
    <property type="entry name" value="HATPase_C_sf"/>
</dbReference>
<dbReference type="InterPro" id="IPR001610">
    <property type="entry name" value="PAC"/>
</dbReference>
<evidence type="ECO:0000256" key="11">
    <source>
        <dbReference type="ARBA" id="ARBA00024867"/>
    </source>
</evidence>
<dbReference type="NCBIfam" id="TIGR00229">
    <property type="entry name" value="sensory_box"/>
    <property type="match status" value="3"/>
</dbReference>
<comment type="subunit">
    <text evidence="12">At low DSF concentrations, interacts with RpfF.</text>
</comment>
<dbReference type="FunFam" id="3.30.565.10:FF:000010">
    <property type="entry name" value="Sensor histidine kinase RcsC"/>
    <property type="match status" value="1"/>
</dbReference>
<dbReference type="InterPro" id="IPR001789">
    <property type="entry name" value="Sig_transdc_resp-reg_receiver"/>
</dbReference>
<dbReference type="InterPro" id="IPR036097">
    <property type="entry name" value="HisK_dim/P_sf"/>
</dbReference>
<evidence type="ECO:0000256" key="15">
    <source>
        <dbReference type="PROSITE-ProRule" id="PRU00169"/>
    </source>
</evidence>
<evidence type="ECO:0000256" key="3">
    <source>
        <dbReference type="ARBA" id="ARBA00012438"/>
    </source>
</evidence>
<feature type="domain" description="PAC" evidence="19">
    <location>
        <begin position="451"/>
        <end position="503"/>
    </location>
</feature>
<organism evidence="20 21">
    <name type="scientific">Heliorestis convoluta</name>
    <dbReference type="NCBI Taxonomy" id="356322"/>
    <lineage>
        <taxon>Bacteria</taxon>
        <taxon>Bacillati</taxon>
        <taxon>Bacillota</taxon>
        <taxon>Clostridia</taxon>
        <taxon>Eubacteriales</taxon>
        <taxon>Heliobacteriaceae</taxon>
        <taxon>Heliorestis</taxon>
    </lineage>
</organism>
<dbReference type="PROSITE" id="PS50110">
    <property type="entry name" value="RESPONSE_REGULATORY"/>
    <property type="match status" value="1"/>
</dbReference>
<dbReference type="InterPro" id="IPR004358">
    <property type="entry name" value="Sig_transdc_His_kin-like_C"/>
</dbReference>
<evidence type="ECO:0000313" key="21">
    <source>
        <dbReference type="Proteomes" id="UP000366051"/>
    </source>
</evidence>
<evidence type="ECO:0000259" key="17">
    <source>
        <dbReference type="PROSITE" id="PS50110"/>
    </source>
</evidence>
<proteinExistence type="inferred from homology"/>
<dbReference type="AlphaFoldDB" id="A0A5Q2N030"/>
<feature type="modified residue" description="4-aspartylphosphate" evidence="15">
    <location>
        <position position="869"/>
    </location>
</feature>
<keyword evidence="8 20" id="KW-0418">Kinase</keyword>
<dbReference type="KEGG" id="hcv:FTV88_0393"/>
<dbReference type="OrthoDB" id="9803190at2"/>
<dbReference type="CDD" id="cd00130">
    <property type="entry name" value="PAS"/>
    <property type="match status" value="2"/>
</dbReference>
<evidence type="ECO:0000256" key="7">
    <source>
        <dbReference type="ARBA" id="ARBA00022741"/>
    </source>
</evidence>
<evidence type="ECO:0000256" key="2">
    <source>
        <dbReference type="ARBA" id="ARBA00006402"/>
    </source>
</evidence>
<dbReference type="PROSITE" id="PS50112">
    <property type="entry name" value="PAS"/>
    <property type="match status" value="1"/>
</dbReference>
<feature type="domain" description="Response regulatory" evidence="17">
    <location>
        <begin position="820"/>
        <end position="939"/>
    </location>
</feature>
<dbReference type="PRINTS" id="PR00344">
    <property type="entry name" value="BCTRLSENSOR"/>
</dbReference>
<comment type="similarity">
    <text evidence="2">In the N-terminal section; belongs to the phytochrome family.</text>
</comment>
<dbReference type="Gene3D" id="3.30.565.10">
    <property type="entry name" value="Histidine kinase-like ATPase, C-terminal domain"/>
    <property type="match status" value="1"/>
</dbReference>
<dbReference type="FunFam" id="1.10.287.130:FF:000002">
    <property type="entry name" value="Two-component osmosensing histidine kinase"/>
    <property type="match status" value="1"/>
</dbReference>
<reference evidence="21" key="1">
    <citation type="submission" date="2019-11" db="EMBL/GenBank/DDBJ databases">
        <title>Genome sequence of Heliorestis convoluta strain HH, an alkaliphilic and minimalistic phototrophic bacterium from a soda lake in Egypt.</title>
        <authorList>
            <person name="Dewey E.D."/>
            <person name="Stokes L.M."/>
            <person name="Burchell B.M."/>
            <person name="Shaffer K.N."/>
            <person name="Huntington A.M."/>
            <person name="Baker J.M."/>
            <person name="Nadendla S."/>
            <person name="Giglio M.G."/>
            <person name="Touchman J.W."/>
            <person name="Blankenship R.E."/>
            <person name="Madigan M.T."/>
            <person name="Sattley W.M."/>
        </authorList>
    </citation>
    <scope>NUCLEOTIDE SEQUENCE [LARGE SCALE GENOMIC DNA]</scope>
    <source>
        <strain evidence="21">HH</strain>
    </source>
</reference>
<dbReference type="Gene3D" id="1.10.287.130">
    <property type="match status" value="1"/>
</dbReference>
<dbReference type="InterPro" id="IPR013656">
    <property type="entry name" value="PAS_4"/>
</dbReference>
<dbReference type="InterPro" id="IPR000700">
    <property type="entry name" value="PAS-assoc_C"/>
</dbReference>
<dbReference type="SUPFAM" id="SSF55874">
    <property type="entry name" value="ATPase domain of HSP90 chaperone/DNA topoisomerase II/histidine kinase"/>
    <property type="match status" value="1"/>
</dbReference>
<dbReference type="PANTHER" id="PTHR45339:SF1">
    <property type="entry name" value="HYBRID SIGNAL TRANSDUCTION HISTIDINE KINASE J"/>
    <property type="match status" value="1"/>
</dbReference>
<keyword evidence="7" id="KW-0547">Nucleotide-binding</keyword>
<dbReference type="PANTHER" id="PTHR45339">
    <property type="entry name" value="HYBRID SIGNAL TRANSDUCTION HISTIDINE KINASE J"/>
    <property type="match status" value="1"/>
</dbReference>
<evidence type="ECO:0000256" key="12">
    <source>
        <dbReference type="ARBA" id="ARBA00064003"/>
    </source>
</evidence>
<accession>A0A5Q2N030</accession>
<name>A0A5Q2N030_9FIRM</name>
<dbReference type="Pfam" id="PF08447">
    <property type="entry name" value="PAS_3"/>
    <property type="match status" value="2"/>
</dbReference>
<protein>
    <recommendedName>
        <fullName evidence="14">Circadian input-output histidine kinase CikA</fullName>
        <ecNumber evidence="3">2.7.13.3</ecNumber>
    </recommendedName>
    <alternativeName>
        <fullName evidence="13">Sensory/regulatory protein RpfC</fullName>
    </alternativeName>
    <alternativeName>
        <fullName evidence="4">Stage 0 sporulation protein A homolog</fullName>
    </alternativeName>
</protein>
<dbReference type="GO" id="GO:0005524">
    <property type="term" value="F:ATP binding"/>
    <property type="evidence" value="ECO:0007669"/>
    <property type="project" value="UniProtKB-KW"/>
</dbReference>
<dbReference type="Pfam" id="PF00072">
    <property type="entry name" value="Response_reg"/>
    <property type="match status" value="1"/>
</dbReference>
<sequence length="953" mass="108609">MGRSIGFMNPVLQTLPVGYALFRYKSSKEKNHRDYEIVEVNQAFAKITQLQVENILGKRASTVFHGELGAELNFRWNHTSSPMEDAIEFYSKSRDKWYSLQCFTPEEGYLAALIQDISHIKKPEQIYKEVINTQKEMVCRFLPDTTLIFVNQGYCNHFGREEDLLGKKFLDLVPEEEHHVIYAHLRNMAKKKKAITYEHQVILSDKSIRWQEWTDYPIFDDEGKLLEFQSIGYDITERKENQDKLHQSEERIRQLAEHIDQVFWLSTFDEMLYISPAYEKIYGRSCESLYDDPNSYIEAIHPDDREAVLLLANREEYNKGKPFQQEYRILCPDGSIKWIRAKDFPIKDAEGKVIRIAGVAEDITEYKNIQKEILKVQHKLDSIVNTIQDGIWSFSLEENCYVLLNQALETIYEVPLSTIQQNENYWLEVIYEDDKKNALAKNEKLRQQGDADAEYRILLPDGRIKWLYDRSWLIKDDQGMPARLDGIVMDITERKLSEQQLVEAKERADSANQAKSDFLANMSHEIRTPMNGIIGMTELLLASELDPIQRNYLENTLQSAYALLGIINDILDFSKIESGKMEIDEVEFALSELIEQSTLLISTRCQEKNLKLYTKFDKDVPAHLCGDMLRIRQVLLNLLGNAIKFTEQGEIEVTIQKVEEQGKGAACSSDAPLLIEFAVADTGIGIPAEKIHTVFESFTQADGSMTRRFGGTGLGLAISKRLVHLMGGIIYVESHQGKGSRFAFRLPLKSASKEQKNTESIVTMFAGQSLKDKEVSILDPPLPLSSAESFKKSTVLSSAIIPNDSSALRISGLAGNRATKVLVAEDNHVNMLLVTQLLKKMGIETIQANNGREALEILETTSVELIFMDVHMPEMDGLEAAKQIRQREISKQQQPVTIVALTADAMKGDREKCLAAGMNDYITKPFSKHDIVRVIATYLVQEEQQEESQGAMM</sequence>
<dbReference type="PROSITE" id="PS50113">
    <property type="entry name" value="PAC"/>
    <property type="match status" value="3"/>
</dbReference>
<dbReference type="RefSeq" id="WP_153724118.1">
    <property type="nucleotide sequence ID" value="NZ_CP045875.1"/>
</dbReference>
<evidence type="ECO:0000256" key="6">
    <source>
        <dbReference type="ARBA" id="ARBA00022679"/>
    </source>
</evidence>
<feature type="domain" description="PAC" evidence="19">
    <location>
        <begin position="323"/>
        <end position="375"/>
    </location>
</feature>
<dbReference type="EC" id="2.7.13.3" evidence="3"/>
<feature type="domain" description="PAC" evidence="19">
    <location>
        <begin position="195"/>
        <end position="247"/>
    </location>
</feature>
<gene>
    <name evidence="20" type="ORF">FTV88_0393</name>
</gene>
<evidence type="ECO:0000256" key="8">
    <source>
        <dbReference type="ARBA" id="ARBA00022777"/>
    </source>
</evidence>
<dbReference type="InterPro" id="IPR000014">
    <property type="entry name" value="PAS"/>
</dbReference>
<keyword evidence="10" id="KW-0902">Two-component regulatory system</keyword>
<evidence type="ECO:0000256" key="13">
    <source>
        <dbReference type="ARBA" id="ARBA00068150"/>
    </source>
</evidence>
<dbReference type="GO" id="GO:0000155">
    <property type="term" value="F:phosphorelay sensor kinase activity"/>
    <property type="evidence" value="ECO:0007669"/>
    <property type="project" value="InterPro"/>
</dbReference>
<dbReference type="CDD" id="cd17546">
    <property type="entry name" value="REC_hyHK_CKI1_RcsC-like"/>
    <property type="match status" value="1"/>
</dbReference>
<dbReference type="InterPro" id="IPR035965">
    <property type="entry name" value="PAS-like_dom_sf"/>
</dbReference>
<comment type="function">
    <text evidence="11">May play the central regulatory role in sporulation. It may be an element of the effector pathway responsible for the activation of sporulation genes in response to nutritional stress. Spo0A may act in concert with spo0H (a sigma factor) to control the expression of some genes that are critical to the sporulation process.</text>
</comment>
<dbReference type="SMART" id="SM00387">
    <property type="entry name" value="HATPase_c"/>
    <property type="match status" value="1"/>
</dbReference>
<evidence type="ECO:0000256" key="5">
    <source>
        <dbReference type="ARBA" id="ARBA00022553"/>
    </source>
</evidence>
<dbReference type="SUPFAM" id="SSF52172">
    <property type="entry name" value="CheY-like"/>
    <property type="match status" value="1"/>
</dbReference>
<dbReference type="Pfam" id="PF02518">
    <property type="entry name" value="HATPase_c"/>
    <property type="match status" value="1"/>
</dbReference>
<feature type="domain" description="PAS" evidence="18">
    <location>
        <begin position="248"/>
        <end position="308"/>
    </location>
</feature>
<dbReference type="CDD" id="cd00082">
    <property type="entry name" value="HisKA"/>
    <property type="match status" value="1"/>
</dbReference>
<keyword evidence="6" id="KW-0808">Transferase</keyword>
<keyword evidence="5 15" id="KW-0597">Phosphoprotein</keyword>
<dbReference type="EMBL" id="CP045875">
    <property type="protein sequence ID" value="QGG46572.1"/>
    <property type="molecule type" value="Genomic_DNA"/>
</dbReference>
<dbReference type="CDD" id="cd16922">
    <property type="entry name" value="HATPase_EvgS-ArcB-TorS-like"/>
    <property type="match status" value="1"/>
</dbReference>